<dbReference type="InParanoid" id="G0QTP0"/>
<dbReference type="EMBL" id="GL983868">
    <property type="protein sequence ID" value="EGR31413.1"/>
    <property type="molecule type" value="Genomic_DNA"/>
</dbReference>
<reference evidence="2 3" key="1">
    <citation type="submission" date="2011-07" db="EMBL/GenBank/DDBJ databases">
        <authorList>
            <person name="Coyne R."/>
            <person name="Brami D."/>
            <person name="Johnson J."/>
            <person name="Hostetler J."/>
            <person name="Hannick L."/>
            <person name="Clark T."/>
            <person name="Cassidy-Hanley D."/>
            <person name="Inman J."/>
        </authorList>
    </citation>
    <scope>NUCLEOTIDE SEQUENCE [LARGE SCALE GENOMIC DNA]</scope>
    <source>
        <strain evidence="2 3">G5</strain>
    </source>
</reference>
<dbReference type="Pfam" id="PF01370">
    <property type="entry name" value="Epimerase"/>
    <property type="match status" value="1"/>
</dbReference>
<dbReference type="GeneID" id="14907563"/>
<feature type="domain" description="NAD-dependent epimerase/dehydratase" evidence="1">
    <location>
        <begin position="42"/>
        <end position="259"/>
    </location>
</feature>
<name>G0QTP0_ICHMU</name>
<dbReference type="GO" id="GO:0005739">
    <property type="term" value="C:mitochondrion"/>
    <property type="evidence" value="ECO:0007669"/>
    <property type="project" value="TreeGrafter"/>
</dbReference>
<dbReference type="RefSeq" id="XP_004034899.1">
    <property type="nucleotide sequence ID" value="XM_004034851.1"/>
</dbReference>
<protein>
    <submittedName>
        <fullName evidence="2">Ndufa9 protein, putative</fullName>
    </submittedName>
</protein>
<dbReference type="eggNOG" id="KOG2865">
    <property type="taxonomic scope" value="Eukaryota"/>
</dbReference>
<dbReference type="STRING" id="857967.G0QTP0"/>
<dbReference type="PANTHER" id="PTHR12126:SF11">
    <property type="entry name" value="NADH DEHYDROGENASE [UBIQUINONE] 1 ALPHA SUBCOMPLEX SUBUNIT 9, MITOCHONDRIAL"/>
    <property type="match status" value="1"/>
</dbReference>
<dbReference type="OMA" id="PEDQFTN"/>
<dbReference type="InterPro" id="IPR036291">
    <property type="entry name" value="NAD(P)-bd_dom_sf"/>
</dbReference>
<accession>G0QTP0</accession>
<dbReference type="GO" id="GO:0044877">
    <property type="term" value="F:protein-containing complex binding"/>
    <property type="evidence" value="ECO:0007669"/>
    <property type="project" value="TreeGrafter"/>
</dbReference>
<gene>
    <name evidence="2" type="ORF">IMG5_110290</name>
</gene>
<dbReference type="PANTHER" id="PTHR12126">
    <property type="entry name" value="NADH-UBIQUINONE OXIDOREDUCTASE 39 KDA SUBUNIT-RELATED"/>
    <property type="match status" value="1"/>
</dbReference>
<keyword evidence="3" id="KW-1185">Reference proteome</keyword>
<dbReference type="InterPro" id="IPR051207">
    <property type="entry name" value="ComplexI_NDUFA9_subunit"/>
</dbReference>
<dbReference type="InterPro" id="IPR001509">
    <property type="entry name" value="Epimerase_deHydtase"/>
</dbReference>
<dbReference type="CDD" id="cd05271">
    <property type="entry name" value="NDUFA9_like_SDR_a"/>
    <property type="match status" value="1"/>
</dbReference>
<dbReference type="SUPFAM" id="SSF51735">
    <property type="entry name" value="NAD(P)-binding Rossmann-fold domains"/>
    <property type="match status" value="1"/>
</dbReference>
<evidence type="ECO:0000259" key="1">
    <source>
        <dbReference type="Pfam" id="PF01370"/>
    </source>
</evidence>
<sequence length="359" mass="41086">MKFYQRLEKNLNQIAIKNFSERSTLLKFYDKGNRVSISGLRVTIFGATGFLGPYVGAYLGYIGSDVIFPHAHVYDYDDYVKELKLCAGTGQSYLMKHFNFDDDKMYDAAIRNSNVVINLVGSRLQVKDLKQAAYANIHIAKKIAEACARNSNVRRLIHFSACGADPKSPSPDLQTKFHGEEAVLNIFPNATVMRPTTIYGMQDYFTRHWIKEREWWHHFNIVTDDCTAKRQPILINDVCQAVMNSLKIQESAGQIYELGGPHQYSRLEIYEILANITGRPPKLAYLSHDLALKLTQKFYNWEFFNMETIIKNKLDLVVSGNHKTIADLCVQPVSFPQGAEQFLDDSKFRGVQTFEELEK</sequence>
<proteinExistence type="predicted"/>
<evidence type="ECO:0000313" key="3">
    <source>
        <dbReference type="Proteomes" id="UP000008983"/>
    </source>
</evidence>
<dbReference type="AlphaFoldDB" id="G0QTP0"/>
<dbReference type="Gene3D" id="3.40.50.720">
    <property type="entry name" value="NAD(P)-binding Rossmann-like Domain"/>
    <property type="match status" value="1"/>
</dbReference>
<organism evidence="2 3">
    <name type="scientific">Ichthyophthirius multifiliis</name>
    <name type="common">White spot disease agent</name>
    <name type="synonym">Ich</name>
    <dbReference type="NCBI Taxonomy" id="5932"/>
    <lineage>
        <taxon>Eukaryota</taxon>
        <taxon>Sar</taxon>
        <taxon>Alveolata</taxon>
        <taxon>Ciliophora</taxon>
        <taxon>Intramacronucleata</taxon>
        <taxon>Oligohymenophorea</taxon>
        <taxon>Hymenostomatida</taxon>
        <taxon>Ophryoglenina</taxon>
        <taxon>Ichthyophthirius</taxon>
    </lineage>
</organism>
<evidence type="ECO:0000313" key="2">
    <source>
        <dbReference type="EMBL" id="EGR31413.1"/>
    </source>
</evidence>
<dbReference type="OrthoDB" id="310147at2759"/>
<dbReference type="Proteomes" id="UP000008983">
    <property type="component" value="Unassembled WGS sequence"/>
</dbReference>